<dbReference type="RefSeq" id="WP_213377703.1">
    <property type="nucleotide sequence ID" value="NZ_AP024563.1"/>
</dbReference>
<dbReference type="Proteomes" id="UP000680679">
    <property type="component" value="Chromosome"/>
</dbReference>
<sequence>MNSTTRKLLTVITESALERTLVEDIERLGAHGYTITDARGKGHRGLRSAAWDESGNIRIEVVCDDVTARAIADHLQARYYEHYGMILFVSEVAVLRPEKFG</sequence>
<dbReference type="InterPro" id="IPR011322">
    <property type="entry name" value="N-reg_PII-like_a/b"/>
</dbReference>
<dbReference type="Pfam" id="PF00543">
    <property type="entry name" value="P-II"/>
    <property type="match status" value="1"/>
</dbReference>
<organism evidence="1 2">
    <name type="scientific">Allochromatium tepidum</name>
    <dbReference type="NCBI Taxonomy" id="553982"/>
    <lineage>
        <taxon>Bacteria</taxon>
        <taxon>Pseudomonadati</taxon>
        <taxon>Pseudomonadota</taxon>
        <taxon>Gammaproteobacteria</taxon>
        <taxon>Chromatiales</taxon>
        <taxon>Chromatiaceae</taxon>
        <taxon>Allochromatium</taxon>
    </lineage>
</organism>
<dbReference type="InterPro" id="IPR002187">
    <property type="entry name" value="N-reg_PII"/>
</dbReference>
<proteinExistence type="predicted"/>
<dbReference type="InterPro" id="IPR015867">
    <property type="entry name" value="N-reg_PII/ATP_PRibTrfase_C"/>
</dbReference>
<keyword evidence="2" id="KW-1185">Reference proteome</keyword>
<evidence type="ECO:0000313" key="2">
    <source>
        <dbReference type="Proteomes" id="UP000680679"/>
    </source>
</evidence>
<name>A0ABN6GAD0_9GAMM</name>
<dbReference type="SUPFAM" id="SSF54913">
    <property type="entry name" value="GlnB-like"/>
    <property type="match status" value="1"/>
</dbReference>
<gene>
    <name evidence="1" type="ORF">Atep_15460</name>
</gene>
<evidence type="ECO:0000313" key="1">
    <source>
        <dbReference type="EMBL" id="BCU06869.1"/>
    </source>
</evidence>
<dbReference type="Gene3D" id="3.30.70.120">
    <property type="match status" value="1"/>
</dbReference>
<dbReference type="EMBL" id="AP024563">
    <property type="protein sequence ID" value="BCU06869.1"/>
    <property type="molecule type" value="Genomic_DNA"/>
</dbReference>
<accession>A0ABN6GAD0</accession>
<evidence type="ECO:0008006" key="3">
    <source>
        <dbReference type="Google" id="ProtNLM"/>
    </source>
</evidence>
<reference evidence="1 2" key="1">
    <citation type="submission" date="2021-04" db="EMBL/GenBank/DDBJ databases">
        <title>Complete genome sequencing of Allochromatium tepidum strain NZ.</title>
        <authorList>
            <person name="Tsukatani Y."/>
            <person name="Mori H."/>
        </authorList>
    </citation>
    <scope>NUCLEOTIDE SEQUENCE [LARGE SCALE GENOMIC DNA]</scope>
    <source>
        <strain evidence="1 2">NZ</strain>
    </source>
</reference>
<protein>
    <recommendedName>
        <fullName evidence="3">Transcriptional regulator</fullName>
    </recommendedName>
</protein>